<keyword evidence="3" id="KW-1185">Reference proteome</keyword>
<name>A0A5B7JAH2_PORTR</name>
<evidence type="ECO:0000313" key="3">
    <source>
        <dbReference type="Proteomes" id="UP000324222"/>
    </source>
</evidence>
<feature type="region of interest" description="Disordered" evidence="1">
    <location>
        <begin position="1"/>
        <end position="82"/>
    </location>
</feature>
<protein>
    <submittedName>
        <fullName evidence="2">Uncharacterized protein</fullName>
    </submittedName>
</protein>
<evidence type="ECO:0000313" key="2">
    <source>
        <dbReference type="EMBL" id="MPC94881.1"/>
    </source>
</evidence>
<reference evidence="2 3" key="1">
    <citation type="submission" date="2019-05" db="EMBL/GenBank/DDBJ databases">
        <title>Another draft genome of Portunus trituberculatus and its Hox gene families provides insights of decapod evolution.</title>
        <authorList>
            <person name="Jeong J.-H."/>
            <person name="Song I."/>
            <person name="Kim S."/>
            <person name="Choi T."/>
            <person name="Kim D."/>
            <person name="Ryu S."/>
            <person name="Kim W."/>
        </authorList>
    </citation>
    <scope>NUCLEOTIDE SEQUENCE [LARGE SCALE GENOMIC DNA]</scope>
    <source>
        <tissue evidence="2">Muscle</tissue>
    </source>
</reference>
<comment type="caution">
    <text evidence="2">The sequence shown here is derived from an EMBL/GenBank/DDBJ whole genome shotgun (WGS) entry which is preliminary data.</text>
</comment>
<dbReference type="EMBL" id="VSRR010100147">
    <property type="protein sequence ID" value="MPC94881.1"/>
    <property type="molecule type" value="Genomic_DNA"/>
</dbReference>
<sequence>MIVTEACEVSSFTPQQATNPSPLKTRASLRQKADQRSVATNTPPAWKEHDSAKVHQAPVPLRLRHSCPGEKHRLGPSSLIAG</sequence>
<evidence type="ECO:0000256" key="1">
    <source>
        <dbReference type="SAM" id="MobiDB-lite"/>
    </source>
</evidence>
<gene>
    <name evidence="2" type="ORF">E2C01_090070</name>
</gene>
<dbReference type="AlphaFoldDB" id="A0A5B7JAH2"/>
<dbReference type="Proteomes" id="UP000324222">
    <property type="component" value="Unassembled WGS sequence"/>
</dbReference>
<accession>A0A5B7JAH2</accession>
<proteinExistence type="predicted"/>
<organism evidence="2 3">
    <name type="scientific">Portunus trituberculatus</name>
    <name type="common">Swimming crab</name>
    <name type="synonym">Neptunus trituberculatus</name>
    <dbReference type="NCBI Taxonomy" id="210409"/>
    <lineage>
        <taxon>Eukaryota</taxon>
        <taxon>Metazoa</taxon>
        <taxon>Ecdysozoa</taxon>
        <taxon>Arthropoda</taxon>
        <taxon>Crustacea</taxon>
        <taxon>Multicrustacea</taxon>
        <taxon>Malacostraca</taxon>
        <taxon>Eumalacostraca</taxon>
        <taxon>Eucarida</taxon>
        <taxon>Decapoda</taxon>
        <taxon>Pleocyemata</taxon>
        <taxon>Brachyura</taxon>
        <taxon>Eubrachyura</taxon>
        <taxon>Portunoidea</taxon>
        <taxon>Portunidae</taxon>
        <taxon>Portuninae</taxon>
        <taxon>Portunus</taxon>
    </lineage>
</organism>
<feature type="compositionally biased region" description="Polar residues" evidence="1">
    <location>
        <begin position="10"/>
        <end position="22"/>
    </location>
</feature>